<accession>A0AAE0DUI6</accession>
<evidence type="ECO:0000313" key="2">
    <source>
        <dbReference type="EMBL" id="KAK3188814.1"/>
    </source>
</evidence>
<dbReference type="GO" id="GO:0007034">
    <property type="term" value="P:vacuolar transport"/>
    <property type="evidence" value="ECO:0007669"/>
    <property type="project" value="InterPro"/>
</dbReference>
<dbReference type="AlphaFoldDB" id="A0AAE0DUI6"/>
<dbReference type="Proteomes" id="UP001281410">
    <property type="component" value="Unassembled WGS sequence"/>
</dbReference>
<evidence type="ECO:0000313" key="3">
    <source>
        <dbReference type="Proteomes" id="UP001281410"/>
    </source>
</evidence>
<dbReference type="Pfam" id="PF03357">
    <property type="entry name" value="Snf7"/>
    <property type="match status" value="1"/>
</dbReference>
<name>A0AAE0DUI6_9ROSI</name>
<keyword evidence="1" id="KW-1133">Transmembrane helix</keyword>
<dbReference type="PANTHER" id="PTHR10476">
    <property type="entry name" value="CHARGED MULTIVESICULAR BODY PROTEIN"/>
    <property type="match status" value="1"/>
</dbReference>
<keyword evidence="1" id="KW-0472">Membrane</keyword>
<evidence type="ECO:0000256" key="1">
    <source>
        <dbReference type="SAM" id="Phobius"/>
    </source>
</evidence>
<dbReference type="Gene3D" id="6.10.140.1230">
    <property type="match status" value="1"/>
</dbReference>
<sequence length="286" mass="32799">MTMKILKKTMNIFRKKTSAKEALRESKREMATATRGIEREIASLQLEEKKLVAEIKKTAKTGNEAATRILARQLVRLRQQITNLQGSRAQIRGVATHTQALYASTSMSTGMKGATKAMTAMNKQMQPAKQVKVIKEFQQQSAQMDMTIEMMSESIDETLDKDEAEEETEELTNQVDFDIIFYFLIVLSFICNTICLPMVSNLLYFIRRCLMKLVWILHLSYLQLQKAGLHQGMLLILLQILPITPVLNPLMLRILKRDWPLFDAFKMKRITAICVGSSLFHVYFLN</sequence>
<feature type="transmembrane region" description="Helical" evidence="1">
    <location>
        <begin position="234"/>
        <end position="255"/>
    </location>
</feature>
<feature type="transmembrane region" description="Helical" evidence="1">
    <location>
        <begin position="179"/>
        <end position="199"/>
    </location>
</feature>
<keyword evidence="1" id="KW-0812">Transmembrane</keyword>
<gene>
    <name evidence="2" type="ORF">Dsin_028375</name>
</gene>
<keyword evidence="3" id="KW-1185">Reference proteome</keyword>
<dbReference type="EMBL" id="JANJYJ010000009">
    <property type="protein sequence ID" value="KAK3188814.1"/>
    <property type="molecule type" value="Genomic_DNA"/>
</dbReference>
<comment type="caution">
    <text evidence="2">The sequence shown here is derived from an EMBL/GenBank/DDBJ whole genome shotgun (WGS) entry which is preliminary data.</text>
</comment>
<dbReference type="InterPro" id="IPR005024">
    <property type="entry name" value="Snf7_fam"/>
</dbReference>
<reference evidence="2" key="1">
    <citation type="journal article" date="2023" name="Plant J.">
        <title>Genome sequences and population genomics provide insights into the demographic history, inbreeding, and mutation load of two 'living fossil' tree species of Dipteronia.</title>
        <authorList>
            <person name="Feng Y."/>
            <person name="Comes H.P."/>
            <person name="Chen J."/>
            <person name="Zhu S."/>
            <person name="Lu R."/>
            <person name="Zhang X."/>
            <person name="Li P."/>
            <person name="Qiu J."/>
            <person name="Olsen K.M."/>
            <person name="Qiu Y."/>
        </authorList>
    </citation>
    <scope>NUCLEOTIDE SEQUENCE</scope>
    <source>
        <strain evidence="2">NBL</strain>
    </source>
</reference>
<proteinExistence type="predicted"/>
<protein>
    <submittedName>
        <fullName evidence="2">Uncharacterized protein</fullName>
    </submittedName>
</protein>
<organism evidence="2 3">
    <name type="scientific">Dipteronia sinensis</name>
    <dbReference type="NCBI Taxonomy" id="43782"/>
    <lineage>
        <taxon>Eukaryota</taxon>
        <taxon>Viridiplantae</taxon>
        <taxon>Streptophyta</taxon>
        <taxon>Embryophyta</taxon>
        <taxon>Tracheophyta</taxon>
        <taxon>Spermatophyta</taxon>
        <taxon>Magnoliopsida</taxon>
        <taxon>eudicotyledons</taxon>
        <taxon>Gunneridae</taxon>
        <taxon>Pentapetalae</taxon>
        <taxon>rosids</taxon>
        <taxon>malvids</taxon>
        <taxon>Sapindales</taxon>
        <taxon>Sapindaceae</taxon>
        <taxon>Hippocastanoideae</taxon>
        <taxon>Acereae</taxon>
        <taxon>Dipteronia</taxon>
    </lineage>
</organism>